<keyword evidence="2" id="KW-1185">Reference proteome</keyword>
<sequence>MLDENLEIETPIDVDIIALDKDDRVVVLIEVKIIQAQEPAAKQRIADYMISWMKAVLAKISEQRTIIPYAMFVDTEQILIFKWDGVNLSEPVCSLNTGEILRHYEPEFGKKWISERYLESLIESWLRDLAYNWKSEMPPASEQIAIIGLLQRLASGTTKAGVQLGHFVYRDKLLDEYCHRA</sequence>
<protein>
    <recommendedName>
        <fullName evidence="3">Type I restriction enzyme R protein N-terminal domain-containing protein</fullName>
    </recommendedName>
</protein>
<name>A0A2G4F420_9CYAN</name>
<reference evidence="1" key="1">
    <citation type="submission" date="2017-10" db="EMBL/GenBank/DDBJ databases">
        <title>Draft genome sequence of the planktic cyanobacteria Tychonema bourrellyi isolated from alpine lentic freshwater.</title>
        <authorList>
            <person name="Tett A."/>
            <person name="Armanini F."/>
            <person name="Asnicar F."/>
            <person name="Boscaini A."/>
            <person name="Pasolli E."/>
            <person name="Zolfo M."/>
            <person name="Donati C."/>
            <person name="Salmaso N."/>
            <person name="Segata N."/>
        </authorList>
    </citation>
    <scope>NUCLEOTIDE SEQUENCE</scope>
    <source>
        <strain evidence="1">FEM_GT703</strain>
    </source>
</reference>
<comment type="caution">
    <text evidence="1">The sequence shown here is derived from an EMBL/GenBank/DDBJ whole genome shotgun (WGS) entry which is preliminary data.</text>
</comment>
<proteinExistence type="predicted"/>
<dbReference type="Proteomes" id="UP000226442">
    <property type="component" value="Unassembled WGS sequence"/>
</dbReference>
<evidence type="ECO:0008006" key="3">
    <source>
        <dbReference type="Google" id="ProtNLM"/>
    </source>
</evidence>
<dbReference type="AlphaFoldDB" id="A0A2G4F420"/>
<evidence type="ECO:0000313" key="1">
    <source>
        <dbReference type="EMBL" id="PHX56510.1"/>
    </source>
</evidence>
<dbReference type="RefSeq" id="WP_096828822.1">
    <property type="nucleotide sequence ID" value="NZ_NXIB02000018.1"/>
</dbReference>
<accession>A0A2G4F420</accession>
<organism evidence="1 2">
    <name type="scientific">Tychonema bourrellyi FEM_GT703</name>
    <dbReference type="NCBI Taxonomy" id="2040638"/>
    <lineage>
        <taxon>Bacteria</taxon>
        <taxon>Bacillati</taxon>
        <taxon>Cyanobacteriota</taxon>
        <taxon>Cyanophyceae</taxon>
        <taxon>Oscillatoriophycideae</taxon>
        <taxon>Oscillatoriales</taxon>
        <taxon>Microcoleaceae</taxon>
        <taxon>Tychonema</taxon>
    </lineage>
</organism>
<dbReference type="OrthoDB" id="512111at2"/>
<gene>
    <name evidence="1" type="ORF">CP500_004965</name>
</gene>
<dbReference type="EMBL" id="NXIB02000018">
    <property type="protein sequence ID" value="PHX56510.1"/>
    <property type="molecule type" value="Genomic_DNA"/>
</dbReference>
<evidence type="ECO:0000313" key="2">
    <source>
        <dbReference type="Proteomes" id="UP000226442"/>
    </source>
</evidence>